<dbReference type="PANTHER" id="PTHR11012:SF54">
    <property type="entry name" value="CHK KINASE-LIKE DOMAIN-CONTAINING PROTEIN"/>
    <property type="match status" value="1"/>
</dbReference>
<organism evidence="3 4">
    <name type="scientific">Anopheles maculatus</name>
    <dbReference type="NCBI Taxonomy" id="74869"/>
    <lineage>
        <taxon>Eukaryota</taxon>
        <taxon>Metazoa</taxon>
        <taxon>Ecdysozoa</taxon>
        <taxon>Arthropoda</taxon>
        <taxon>Hexapoda</taxon>
        <taxon>Insecta</taxon>
        <taxon>Pterygota</taxon>
        <taxon>Neoptera</taxon>
        <taxon>Endopterygota</taxon>
        <taxon>Diptera</taxon>
        <taxon>Nematocera</taxon>
        <taxon>Culicoidea</taxon>
        <taxon>Culicidae</taxon>
        <taxon>Anophelinae</taxon>
        <taxon>Anopheles</taxon>
        <taxon>Anopheles maculatus group</taxon>
    </lineage>
</organism>
<dbReference type="InterPro" id="IPR004119">
    <property type="entry name" value="EcKL"/>
</dbReference>
<dbReference type="InterPro" id="IPR015897">
    <property type="entry name" value="CHK_kinase-like"/>
</dbReference>
<reference evidence="3" key="2">
    <citation type="submission" date="2020-05" db="UniProtKB">
        <authorList>
            <consortium name="EnsemblMetazoa"/>
        </authorList>
    </citation>
    <scope>IDENTIFICATION</scope>
    <source>
        <strain evidence="3">maculatus3</strain>
    </source>
</reference>
<name>A0A182T5A6_9DIPT</name>
<dbReference type="SUPFAM" id="SSF56112">
    <property type="entry name" value="Protein kinase-like (PK-like)"/>
    <property type="match status" value="1"/>
</dbReference>
<dbReference type="VEuPathDB" id="VectorBase:AMAM019906"/>
<protein>
    <recommendedName>
        <fullName evidence="2">CHK kinase-like domain-containing protein</fullName>
    </recommendedName>
</protein>
<feature type="compositionally biased region" description="Polar residues" evidence="1">
    <location>
        <begin position="1"/>
        <end position="12"/>
    </location>
</feature>
<feature type="compositionally biased region" description="Polar residues" evidence="1">
    <location>
        <begin position="116"/>
        <end position="131"/>
    </location>
</feature>
<dbReference type="InterPro" id="IPR011009">
    <property type="entry name" value="Kinase-like_dom_sf"/>
</dbReference>
<dbReference type="SMART" id="SM00587">
    <property type="entry name" value="CHK"/>
    <property type="match status" value="1"/>
</dbReference>
<evidence type="ECO:0000313" key="4">
    <source>
        <dbReference type="Proteomes" id="UP000075901"/>
    </source>
</evidence>
<feature type="region of interest" description="Disordered" evidence="1">
    <location>
        <begin position="46"/>
        <end position="100"/>
    </location>
</feature>
<feature type="region of interest" description="Disordered" evidence="1">
    <location>
        <begin position="113"/>
        <end position="152"/>
    </location>
</feature>
<dbReference type="Proteomes" id="UP000075901">
    <property type="component" value="Unassembled WGS sequence"/>
</dbReference>
<dbReference type="Pfam" id="PF02958">
    <property type="entry name" value="EcKL"/>
    <property type="match status" value="1"/>
</dbReference>
<feature type="domain" description="CHK kinase-like" evidence="2">
    <location>
        <begin position="326"/>
        <end position="519"/>
    </location>
</feature>
<evidence type="ECO:0000256" key="1">
    <source>
        <dbReference type="SAM" id="MobiDB-lite"/>
    </source>
</evidence>
<feature type="compositionally biased region" description="Basic and acidic residues" evidence="1">
    <location>
        <begin position="46"/>
        <end position="64"/>
    </location>
</feature>
<evidence type="ECO:0000313" key="3">
    <source>
        <dbReference type="EnsemblMetazoa" id="AMAM019906-PA"/>
    </source>
</evidence>
<dbReference type="EnsemblMetazoa" id="AMAM019906-RA">
    <property type="protein sequence ID" value="AMAM019906-PA"/>
    <property type="gene ID" value="AMAM019906"/>
</dbReference>
<sequence>MAGETNTDSSVEQTERQAVAPTETSPEHVSVAAAAAAELVEDLKDSLSNDVTKSEVQEETKEEVSTEDENVKQISVVEHSTTELQNDDNQEVSANEENASPEEFKVVEQIEPAVQKSESSVMEQTNDVSTANEEDNAEPLVTEKTSTEPEPNAPLNLLLQLKNSPLNLLLQLNKSPLNLLLQLNKCPLILLLPLNKSPLNLLLLPQSNLLLVLKIHLPSFPGQFKIEFDVGSNKGDGFVGQMFKAFLTEGERREVFLCKIPPLNEARRRQFPTMTIFSRETLAYKTLLPLMFSYQESKGVTREDGFFNVPKCYYAECDETAEESVIIMEDLRLQDYRMWDKMVPVNYEHVKLTMQSLGRLHAVSLALKRDRPEDFEQFKVPDPLQVIMPEGSPMAAMMVQMLNDAIETLEPHETKERNKMQKLAENMYKEMLACADSTTPEPYTVLGHGDCWVNNFMFNYKKGAPEHIVLLDWQISRYVSPVLDLVYFLFCCTDEEFRRRHYDEMINVYYNSFETLVEKLGHSSQEVFPRTALMRQLRRYGKFGILMAIFLVPMLCTRNEDLLDMDEAAEKYRDTNKMDLAGMTMNANKQAYRSRMSAVVRDIVRYGYL</sequence>
<dbReference type="Gene3D" id="3.90.1200.10">
    <property type="match status" value="1"/>
</dbReference>
<keyword evidence="4" id="KW-1185">Reference proteome</keyword>
<accession>A0A182T5A6</accession>
<feature type="region of interest" description="Disordered" evidence="1">
    <location>
        <begin position="1"/>
        <end position="30"/>
    </location>
</feature>
<dbReference type="PANTHER" id="PTHR11012">
    <property type="entry name" value="PROTEIN KINASE-LIKE DOMAIN-CONTAINING"/>
    <property type="match status" value="1"/>
</dbReference>
<reference evidence="4" key="1">
    <citation type="submission" date="2013-09" db="EMBL/GenBank/DDBJ databases">
        <title>The Genome Sequence of Anopheles maculatus species B.</title>
        <authorList>
            <consortium name="The Broad Institute Genomics Platform"/>
            <person name="Neafsey D.E."/>
            <person name="Besansky N."/>
            <person name="Howell P."/>
            <person name="Walton C."/>
            <person name="Young S.K."/>
            <person name="Zeng Q."/>
            <person name="Gargeya S."/>
            <person name="Fitzgerald M."/>
            <person name="Haas B."/>
            <person name="Abouelleil A."/>
            <person name="Allen A.W."/>
            <person name="Alvarado L."/>
            <person name="Arachchi H.M."/>
            <person name="Berlin A.M."/>
            <person name="Chapman S.B."/>
            <person name="Gainer-Dewar J."/>
            <person name="Goldberg J."/>
            <person name="Griggs A."/>
            <person name="Gujja S."/>
            <person name="Hansen M."/>
            <person name="Howarth C."/>
            <person name="Imamovic A."/>
            <person name="Ireland A."/>
            <person name="Larimer J."/>
            <person name="McCowan C."/>
            <person name="Murphy C."/>
            <person name="Pearson M."/>
            <person name="Poon T.W."/>
            <person name="Priest M."/>
            <person name="Roberts A."/>
            <person name="Saif S."/>
            <person name="Shea T."/>
            <person name="Sisk P."/>
            <person name="Sykes S."/>
            <person name="Wortman J."/>
            <person name="Nusbaum C."/>
            <person name="Birren B."/>
        </authorList>
    </citation>
    <scope>NUCLEOTIDE SEQUENCE [LARGE SCALE GENOMIC DNA]</scope>
    <source>
        <strain evidence="4">maculatus3</strain>
    </source>
</reference>
<dbReference type="AlphaFoldDB" id="A0A182T5A6"/>
<proteinExistence type="predicted"/>
<evidence type="ECO:0000259" key="2">
    <source>
        <dbReference type="SMART" id="SM00587"/>
    </source>
</evidence>